<dbReference type="InterPro" id="IPR001304">
    <property type="entry name" value="C-type_lectin-like"/>
</dbReference>
<evidence type="ECO:0000256" key="1">
    <source>
        <dbReference type="ARBA" id="ARBA00022729"/>
    </source>
</evidence>
<feature type="domain" description="Sushi" evidence="6">
    <location>
        <begin position="53"/>
        <end position="110"/>
    </location>
</feature>
<dbReference type="SUPFAM" id="SSF56436">
    <property type="entry name" value="C-type lectin-like"/>
    <property type="match status" value="2"/>
</dbReference>
<proteinExistence type="predicted"/>
<organism evidence="7 8">
    <name type="scientific">Batillaria attramentaria</name>
    <dbReference type="NCBI Taxonomy" id="370345"/>
    <lineage>
        <taxon>Eukaryota</taxon>
        <taxon>Metazoa</taxon>
        <taxon>Spiralia</taxon>
        <taxon>Lophotrochozoa</taxon>
        <taxon>Mollusca</taxon>
        <taxon>Gastropoda</taxon>
        <taxon>Caenogastropoda</taxon>
        <taxon>Sorbeoconcha</taxon>
        <taxon>Cerithioidea</taxon>
        <taxon>Batillariidae</taxon>
        <taxon>Batillaria</taxon>
    </lineage>
</organism>
<dbReference type="CDD" id="cd00033">
    <property type="entry name" value="CCP"/>
    <property type="match status" value="2"/>
</dbReference>
<dbReference type="InterPro" id="IPR018378">
    <property type="entry name" value="C-type_lectin_CS"/>
</dbReference>
<dbReference type="InterPro" id="IPR016187">
    <property type="entry name" value="CTDL_fold"/>
</dbReference>
<feature type="domain" description="C-type lectin" evidence="5">
    <location>
        <begin position="118"/>
        <end position="228"/>
    </location>
</feature>
<evidence type="ECO:0000259" key="6">
    <source>
        <dbReference type="PROSITE" id="PS50923"/>
    </source>
</evidence>
<dbReference type="PROSITE" id="PS50041">
    <property type="entry name" value="C_TYPE_LECTIN_2"/>
    <property type="match status" value="2"/>
</dbReference>
<evidence type="ECO:0000256" key="3">
    <source>
        <dbReference type="PROSITE-ProRule" id="PRU00302"/>
    </source>
</evidence>
<evidence type="ECO:0000256" key="4">
    <source>
        <dbReference type="SAM" id="MobiDB-lite"/>
    </source>
</evidence>
<gene>
    <name evidence="7" type="ORF">BaRGS_00000261</name>
</gene>
<dbReference type="Pfam" id="PF00059">
    <property type="entry name" value="Lectin_C"/>
    <property type="match status" value="2"/>
</dbReference>
<dbReference type="CDD" id="cd00037">
    <property type="entry name" value="CLECT"/>
    <property type="match status" value="1"/>
</dbReference>
<dbReference type="InterPro" id="IPR050801">
    <property type="entry name" value="Ca-Dep_Lectins_ImmuneDev"/>
</dbReference>
<dbReference type="InterPro" id="IPR016186">
    <property type="entry name" value="C-type_lectin-like/link_sf"/>
</dbReference>
<protein>
    <submittedName>
        <fullName evidence="7">Uncharacterized protein</fullName>
    </submittedName>
</protein>
<reference evidence="7 8" key="1">
    <citation type="journal article" date="2023" name="Sci. Data">
        <title>Genome assembly of the Korean intertidal mud-creeper Batillaria attramentaria.</title>
        <authorList>
            <person name="Patra A.K."/>
            <person name="Ho P.T."/>
            <person name="Jun S."/>
            <person name="Lee S.J."/>
            <person name="Kim Y."/>
            <person name="Won Y.J."/>
        </authorList>
    </citation>
    <scope>NUCLEOTIDE SEQUENCE [LARGE SCALE GENOMIC DNA]</scope>
    <source>
        <strain evidence="7">Wonlab-2016</strain>
    </source>
</reference>
<dbReference type="Pfam" id="PF00084">
    <property type="entry name" value="Sushi"/>
    <property type="match status" value="2"/>
</dbReference>
<dbReference type="InterPro" id="IPR035976">
    <property type="entry name" value="Sushi/SCR/CCP_sf"/>
</dbReference>
<feature type="region of interest" description="Disordered" evidence="4">
    <location>
        <begin position="665"/>
        <end position="689"/>
    </location>
</feature>
<dbReference type="PANTHER" id="PTHR22801:SF63">
    <property type="entry name" value="C-TYPE LECTIN DOMAIN-CONTAINING PROTEIN"/>
    <property type="match status" value="1"/>
</dbReference>
<keyword evidence="2" id="KW-1015">Disulfide bond</keyword>
<dbReference type="PANTHER" id="PTHR22801">
    <property type="entry name" value="LITHOSTATHINE"/>
    <property type="match status" value="1"/>
</dbReference>
<dbReference type="Proteomes" id="UP001519460">
    <property type="component" value="Unassembled WGS sequence"/>
</dbReference>
<dbReference type="Gene3D" id="2.10.70.10">
    <property type="entry name" value="Complement Module, domain 1"/>
    <property type="match status" value="2"/>
</dbReference>
<dbReference type="AlphaFoldDB" id="A0ABD0MBV9"/>
<feature type="domain" description="Sushi" evidence="6">
    <location>
        <begin position="426"/>
        <end position="487"/>
    </location>
</feature>
<keyword evidence="8" id="KW-1185">Reference proteome</keyword>
<dbReference type="EMBL" id="JACVVK020000001">
    <property type="protein sequence ID" value="KAK7508695.1"/>
    <property type="molecule type" value="Genomic_DNA"/>
</dbReference>
<keyword evidence="1" id="KW-0732">Signal</keyword>
<evidence type="ECO:0000313" key="7">
    <source>
        <dbReference type="EMBL" id="KAK7508695.1"/>
    </source>
</evidence>
<dbReference type="InterPro" id="IPR000436">
    <property type="entry name" value="Sushi_SCR_CCP_dom"/>
</dbReference>
<comment type="caution">
    <text evidence="7">The sequence shown here is derived from an EMBL/GenBank/DDBJ whole genome shotgun (WGS) entry which is preliminary data.</text>
</comment>
<dbReference type="PROSITE" id="PS00615">
    <property type="entry name" value="C_TYPE_LECTIN_1"/>
    <property type="match status" value="2"/>
</dbReference>
<dbReference type="PROSITE" id="PS50923">
    <property type="entry name" value="SUSHI"/>
    <property type="match status" value="2"/>
</dbReference>
<dbReference type="SMART" id="SM00034">
    <property type="entry name" value="CLECT"/>
    <property type="match status" value="2"/>
</dbReference>
<evidence type="ECO:0000259" key="5">
    <source>
        <dbReference type="PROSITE" id="PS50041"/>
    </source>
</evidence>
<keyword evidence="3" id="KW-0768">Sushi</keyword>
<accession>A0ABD0MBV9</accession>
<feature type="domain" description="C-type lectin" evidence="5">
    <location>
        <begin position="295"/>
        <end position="417"/>
    </location>
</feature>
<comment type="caution">
    <text evidence="3">Lacks conserved residue(s) required for the propagation of feature annotation.</text>
</comment>
<sequence length="689" mass="75259">MCLPTERPYDAFDDCAALQAEGLCSDEYLARKGCTKTCQQDLPAPNLIKFAEISCPHPPTPFDAINVSPVKTSYSVGDTITYQCNSSSEHVTSTCLTDGTWSPVGYVCGGCPSGWYVYNKVCHRRFVDEVKTFSEAKAVCASHGATLATAKSMEDVEFLFDLGDKDGDYIWLGLSKNSGGQWMWEDGTALSWSNWKSGNPSSGGCALMDSNKEWKSVSCSYDYIYVCSMQPSGRQACVDRREDCGDILRETPTLCQDQPDFAWLMCANTCGACTPTDPVASVAPSPSCPSDWTEYKNACYKFHDSWKTYADAGAACSAYGEGVTLTTAKDEGEFNFTKSIIVPLGESYWLGLDDLNQEGVFTWADGSPVIYSAWSRRQPDNKDTVNGVTTEADCTQVALNGLWKDISCDKKRRFICKSVLAGSSTNECVVPALPANANADPSIGSSLSRGQYVTYTCQDGYVPVSGDVRRACTENGVLTGTDLVCRAESEATTESSTVRLMDRQHVGDASYSYTGTAEHLRITRNGHVTAWRFYSNRAGQVAFQVFRPRPDLGSNSFELIGQNVVTTRENRVQTVAVDTADRIQVQDGDVLGIYCGQTVGGVPFENCQESQTQEGLSVMRSTVATSDPSTLTPGTVMEFDNSPTCRIFSFRAVIERDLNPYRTTRQCKKDSSGQSQELPTPTIAIIDKE</sequence>
<dbReference type="Gene3D" id="3.10.100.10">
    <property type="entry name" value="Mannose-Binding Protein A, subunit A"/>
    <property type="match status" value="2"/>
</dbReference>
<evidence type="ECO:0000256" key="2">
    <source>
        <dbReference type="ARBA" id="ARBA00023157"/>
    </source>
</evidence>
<evidence type="ECO:0000313" key="8">
    <source>
        <dbReference type="Proteomes" id="UP001519460"/>
    </source>
</evidence>
<dbReference type="SUPFAM" id="SSF57535">
    <property type="entry name" value="Complement control module/SCR domain"/>
    <property type="match status" value="1"/>
</dbReference>
<name>A0ABD0MBV9_9CAEN</name>
<dbReference type="SMART" id="SM00032">
    <property type="entry name" value="CCP"/>
    <property type="match status" value="2"/>
</dbReference>